<sequence length="247" mass="28162">MFRSVQDTPCRARISQQSDIGKRPVRKTEVHRYMSHLISRVLPKLQQPCRKIATHDKSVKVGNSHQELSQNVRKRKTVREKVTKEAKPIPAAKIQPVRLSSPHPANYPRLNKTQLYRLPVKIYKLRDASTQVTPPPKLLKSTVIPPATSKLKSISPIRTGDPYRSVNIMAPPRVTRTTRATMLRRDHQLRIQHIISNRDLLLKVVVSHCVLRARENEKAMLQSSNDEANVGTVHKILSRSQGFIVIV</sequence>
<evidence type="ECO:0000313" key="3">
    <source>
        <dbReference type="Proteomes" id="UP000308671"/>
    </source>
</evidence>
<feature type="region of interest" description="Disordered" evidence="1">
    <location>
        <begin position="63"/>
        <end position="86"/>
    </location>
</feature>
<name>A0A4S8RCE7_9HELO</name>
<proteinExistence type="predicted"/>
<dbReference type="AlphaFoldDB" id="A0A4S8RCE7"/>
<keyword evidence="3" id="KW-1185">Reference proteome</keyword>
<gene>
    <name evidence="2" type="ORF">BGAL_0002g00220</name>
</gene>
<evidence type="ECO:0000313" key="2">
    <source>
        <dbReference type="EMBL" id="THV55867.1"/>
    </source>
</evidence>
<dbReference type="OrthoDB" id="10454056at2759"/>
<evidence type="ECO:0000256" key="1">
    <source>
        <dbReference type="SAM" id="MobiDB-lite"/>
    </source>
</evidence>
<accession>A0A4S8RCE7</accession>
<comment type="caution">
    <text evidence="2">The sequence shown here is derived from an EMBL/GenBank/DDBJ whole genome shotgun (WGS) entry which is preliminary data.</text>
</comment>
<dbReference type="EMBL" id="PQXL01000002">
    <property type="protein sequence ID" value="THV55867.1"/>
    <property type="molecule type" value="Genomic_DNA"/>
</dbReference>
<organism evidence="2 3">
    <name type="scientific">Botrytis galanthina</name>
    <dbReference type="NCBI Taxonomy" id="278940"/>
    <lineage>
        <taxon>Eukaryota</taxon>
        <taxon>Fungi</taxon>
        <taxon>Dikarya</taxon>
        <taxon>Ascomycota</taxon>
        <taxon>Pezizomycotina</taxon>
        <taxon>Leotiomycetes</taxon>
        <taxon>Helotiales</taxon>
        <taxon>Sclerotiniaceae</taxon>
        <taxon>Botrytis</taxon>
    </lineage>
</organism>
<feature type="region of interest" description="Disordered" evidence="1">
    <location>
        <begin position="1"/>
        <end position="23"/>
    </location>
</feature>
<protein>
    <submittedName>
        <fullName evidence="2">Uncharacterized protein</fullName>
    </submittedName>
</protein>
<dbReference type="Proteomes" id="UP000308671">
    <property type="component" value="Unassembled WGS sequence"/>
</dbReference>
<reference evidence="2 3" key="1">
    <citation type="submission" date="2017-12" db="EMBL/GenBank/DDBJ databases">
        <title>Comparative genomics of Botrytis spp.</title>
        <authorList>
            <person name="Valero-Jimenez C.A."/>
            <person name="Tapia P."/>
            <person name="Veloso J."/>
            <person name="Silva-Moreno E."/>
            <person name="Staats M."/>
            <person name="Valdes J.H."/>
            <person name="Van Kan J.A.L."/>
        </authorList>
    </citation>
    <scope>NUCLEOTIDE SEQUENCE [LARGE SCALE GENOMIC DNA]</scope>
    <source>
        <strain evidence="2 3">MUCL435</strain>
    </source>
</reference>